<dbReference type="SMART" id="SM00408">
    <property type="entry name" value="IGc2"/>
    <property type="match status" value="3"/>
</dbReference>
<dbReference type="GO" id="GO:0016020">
    <property type="term" value="C:membrane"/>
    <property type="evidence" value="ECO:0007669"/>
    <property type="project" value="UniProtKB-SubCell"/>
</dbReference>
<sequence length="673" mass="72931">MCSQSLFWLLEANLLLTREQLSGQRASPAQLHQYPSVPTRSLPCCPRTGHPLCPHPQLCQCPSIPAHFPQSLIPSPPSLSAGLCGAREVHLPPGPLFRVEGTAISFPCSVSEYEGPTLQHFEWFLYRPTAPEISIGMVSTRDPSFPYAVFSPRVQSGEVSVQRLRGDAIELRIARLRAEDAGVYECYTPTTDSTYHGNYSSKVVLKVIPDMLSVLAPTPSSPLRGRMAGTSLLQLSLSEGQELQLNCTAQSQTQQHTHLSVSFGVSAPDAPVGRQTLQEVVGVRRDFAVEAGGRFADRYRAGELSVAKAGSEQYKLAIGRVRPGDAGTYHCTVGEWIQDPDSSWQLITEKRAALAQVTVQSIASQLAVSAGPPKVRLSAGEALELLCNLSGPVPPAPHVAYAVSWVVGEGDGLLVAQLDTDGVAVVGESYANSQVGRRQVSLQKLTPSPGSYRLRIESAQPGDEGTYRCVAQAYVRSPDAWLREVSSGRSQGLKVQMKSEAVVVKAYAWLPIPATYRGDTAELLCNISVESTQAVHMAVSWWVEVTVGEEEPQGRMVASVSREGVAELGRRVSGGDMSLDKVGPQCHRLRLHGVQPSDEGRYHCAVTSWVRYPDRSWYNAGAVKSNSVAVYPYARAVDTLFIPLIVGIASALFTGIAILATITCCFMRQLRKR</sequence>
<reference evidence="12" key="1">
    <citation type="submission" date="2025-08" db="UniProtKB">
        <authorList>
            <consortium name="Ensembl"/>
        </authorList>
    </citation>
    <scope>IDENTIFICATION</scope>
</reference>
<gene>
    <name evidence="12" type="primary">IGSF8</name>
</gene>
<keyword evidence="4" id="KW-0677">Repeat</keyword>
<dbReference type="InterPro" id="IPR051102">
    <property type="entry name" value="IgSF_V-set/TM_domain"/>
</dbReference>
<dbReference type="Pfam" id="PF07686">
    <property type="entry name" value="V-set"/>
    <property type="match status" value="2"/>
</dbReference>
<dbReference type="PANTHER" id="PTHR12207">
    <property type="entry name" value="V-SET AND TRANSMEMBRANE DOMAIN-CONTAINING PROTEIN"/>
    <property type="match status" value="1"/>
</dbReference>
<keyword evidence="6 9" id="KW-0472">Membrane</keyword>
<comment type="subcellular location">
    <subcellularLocation>
        <location evidence="1">Membrane</location>
        <topology evidence="1">Single-pass type I membrane protein</topology>
    </subcellularLocation>
</comment>
<dbReference type="SMART" id="SM00409">
    <property type="entry name" value="IG"/>
    <property type="match status" value="4"/>
</dbReference>
<dbReference type="Proteomes" id="UP000694404">
    <property type="component" value="Unplaced"/>
</dbReference>
<evidence type="ECO:0000256" key="8">
    <source>
        <dbReference type="ARBA" id="ARBA00023319"/>
    </source>
</evidence>
<dbReference type="InterPro" id="IPR013106">
    <property type="entry name" value="Ig_V-set"/>
</dbReference>
<dbReference type="Gene3D" id="2.60.40.10">
    <property type="entry name" value="Immunoglobulins"/>
    <property type="match status" value="4"/>
</dbReference>
<evidence type="ECO:0000313" key="13">
    <source>
        <dbReference type="Proteomes" id="UP000694404"/>
    </source>
</evidence>
<evidence type="ECO:0000256" key="1">
    <source>
        <dbReference type="ARBA" id="ARBA00004479"/>
    </source>
</evidence>
<dbReference type="GO" id="GO:0030335">
    <property type="term" value="P:positive regulation of cell migration"/>
    <property type="evidence" value="ECO:0007669"/>
    <property type="project" value="Ensembl"/>
</dbReference>
<evidence type="ECO:0000256" key="4">
    <source>
        <dbReference type="ARBA" id="ARBA00022737"/>
    </source>
</evidence>
<feature type="domain" description="Ig-like" evidence="11">
    <location>
        <begin position="77"/>
        <end position="186"/>
    </location>
</feature>
<evidence type="ECO:0000256" key="6">
    <source>
        <dbReference type="ARBA" id="ARBA00023136"/>
    </source>
</evidence>
<feature type="transmembrane region" description="Helical" evidence="9">
    <location>
        <begin position="640"/>
        <end position="667"/>
    </location>
</feature>
<dbReference type="FunFam" id="2.60.40.10:FF:000191">
    <property type="entry name" value="Immunoglobulin superfamily member 3"/>
    <property type="match status" value="1"/>
</dbReference>
<keyword evidence="3 10" id="KW-0732">Signal</keyword>
<dbReference type="Ensembl" id="ENSCABT00000019771.1">
    <property type="protein sequence ID" value="ENSCABP00000018035.1"/>
    <property type="gene ID" value="ENSCABG00000013367.1"/>
</dbReference>
<evidence type="ECO:0000256" key="2">
    <source>
        <dbReference type="ARBA" id="ARBA00022692"/>
    </source>
</evidence>
<feature type="domain" description="Ig-like" evidence="11">
    <location>
        <begin position="518"/>
        <end position="629"/>
    </location>
</feature>
<name>A0A8C0H3X5_CHEAB</name>
<dbReference type="PANTHER" id="PTHR12207:SF22">
    <property type="entry name" value="IMMUNOGLOBULIN SUPERFAMILY MEMBER 8"/>
    <property type="match status" value="1"/>
</dbReference>
<dbReference type="FunFam" id="2.60.40.10:FF:000491">
    <property type="entry name" value="Immunoglobulin superfamily, member 3"/>
    <property type="match status" value="1"/>
</dbReference>
<protein>
    <submittedName>
        <fullName evidence="12">Immunoglobulin superfamily member 8</fullName>
    </submittedName>
</protein>
<proteinExistence type="predicted"/>
<keyword evidence="13" id="KW-1185">Reference proteome</keyword>
<dbReference type="PROSITE" id="PS50835">
    <property type="entry name" value="IG_LIKE"/>
    <property type="match status" value="3"/>
</dbReference>
<feature type="domain" description="Ig-like" evidence="11">
    <location>
        <begin position="364"/>
        <end position="486"/>
    </location>
</feature>
<evidence type="ECO:0000259" key="11">
    <source>
        <dbReference type="PROSITE" id="PS50835"/>
    </source>
</evidence>
<keyword evidence="5 9" id="KW-1133">Transmembrane helix</keyword>
<evidence type="ECO:0000256" key="10">
    <source>
        <dbReference type="SAM" id="SignalP"/>
    </source>
</evidence>
<evidence type="ECO:0000256" key="5">
    <source>
        <dbReference type="ARBA" id="ARBA00022989"/>
    </source>
</evidence>
<dbReference type="InterPro" id="IPR003599">
    <property type="entry name" value="Ig_sub"/>
</dbReference>
<evidence type="ECO:0000256" key="9">
    <source>
        <dbReference type="SAM" id="Phobius"/>
    </source>
</evidence>
<feature type="chain" id="PRO_5033989968" evidence="10">
    <location>
        <begin position="18"/>
        <end position="673"/>
    </location>
</feature>
<keyword evidence="7" id="KW-1015">Disulfide bond</keyword>
<dbReference type="InterPro" id="IPR007110">
    <property type="entry name" value="Ig-like_dom"/>
</dbReference>
<dbReference type="GeneTree" id="ENSGT00940000161314"/>
<reference evidence="12" key="2">
    <citation type="submission" date="2025-09" db="UniProtKB">
        <authorList>
            <consortium name="Ensembl"/>
        </authorList>
    </citation>
    <scope>IDENTIFICATION</scope>
</reference>
<dbReference type="InterPro" id="IPR003598">
    <property type="entry name" value="Ig_sub2"/>
</dbReference>
<dbReference type="InterPro" id="IPR036179">
    <property type="entry name" value="Ig-like_dom_sf"/>
</dbReference>
<dbReference type="InterPro" id="IPR013783">
    <property type="entry name" value="Ig-like_fold"/>
</dbReference>
<dbReference type="GO" id="GO:0038023">
    <property type="term" value="F:signaling receptor activity"/>
    <property type="evidence" value="ECO:0007669"/>
    <property type="project" value="Ensembl"/>
</dbReference>
<keyword evidence="2 9" id="KW-0812">Transmembrane</keyword>
<evidence type="ECO:0000256" key="7">
    <source>
        <dbReference type="ARBA" id="ARBA00023157"/>
    </source>
</evidence>
<keyword evidence="8" id="KW-0393">Immunoglobulin domain</keyword>
<feature type="signal peptide" evidence="10">
    <location>
        <begin position="1"/>
        <end position="17"/>
    </location>
</feature>
<evidence type="ECO:0000313" key="12">
    <source>
        <dbReference type="Ensembl" id="ENSCABP00000018035.1"/>
    </source>
</evidence>
<evidence type="ECO:0000256" key="3">
    <source>
        <dbReference type="ARBA" id="ARBA00022729"/>
    </source>
</evidence>
<dbReference type="SUPFAM" id="SSF48726">
    <property type="entry name" value="Immunoglobulin"/>
    <property type="match status" value="4"/>
</dbReference>
<accession>A0A8C0H3X5</accession>
<dbReference type="AlphaFoldDB" id="A0A8C0H3X5"/>
<organism evidence="12 13">
    <name type="scientific">Chelonoidis abingdonii</name>
    <name type="common">Abingdon island giant tortoise</name>
    <name type="synonym">Testudo abingdonii</name>
    <dbReference type="NCBI Taxonomy" id="106734"/>
    <lineage>
        <taxon>Eukaryota</taxon>
        <taxon>Metazoa</taxon>
        <taxon>Chordata</taxon>
        <taxon>Craniata</taxon>
        <taxon>Vertebrata</taxon>
        <taxon>Euteleostomi</taxon>
        <taxon>Archelosauria</taxon>
        <taxon>Testudinata</taxon>
        <taxon>Testudines</taxon>
        <taxon>Cryptodira</taxon>
        <taxon>Durocryptodira</taxon>
        <taxon>Testudinoidea</taxon>
        <taxon>Testudinidae</taxon>
        <taxon>Chelonoidis</taxon>
    </lineage>
</organism>